<feature type="region of interest" description="Disordered" evidence="6">
    <location>
        <begin position="92"/>
        <end position="111"/>
    </location>
</feature>
<reference evidence="8 9" key="1">
    <citation type="submission" date="2020-04" db="EMBL/GenBank/DDBJ databases">
        <title>Chromosome-level genome assembly of a cyprinid fish Onychostoma macrolepis by integration of Nanopore Sequencing, Bionano and Hi-C technology.</title>
        <authorList>
            <person name="Wang D."/>
        </authorList>
    </citation>
    <scope>NUCLEOTIDE SEQUENCE [LARGE SCALE GENOMIC DNA]</scope>
    <source>
        <strain evidence="8">SWU-2019</strain>
        <tissue evidence="8">Muscle</tissue>
    </source>
</reference>
<dbReference type="Proteomes" id="UP000579812">
    <property type="component" value="Unassembled WGS sequence"/>
</dbReference>
<organism evidence="8 9">
    <name type="scientific">Onychostoma macrolepis</name>
    <dbReference type="NCBI Taxonomy" id="369639"/>
    <lineage>
        <taxon>Eukaryota</taxon>
        <taxon>Metazoa</taxon>
        <taxon>Chordata</taxon>
        <taxon>Craniata</taxon>
        <taxon>Vertebrata</taxon>
        <taxon>Euteleostomi</taxon>
        <taxon>Actinopterygii</taxon>
        <taxon>Neopterygii</taxon>
        <taxon>Teleostei</taxon>
        <taxon>Ostariophysi</taxon>
        <taxon>Cypriniformes</taxon>
        <taxon>Cyprinidae</taxon>
        <taxon>Acrossocheilinae</taxon>
        <taxon>Onychostoma</taxon>
    </lineage>
</organism>
<evidence type="ECO:0000259" key="7">
    <source>
        <dbReference type="PROSITE" id="PS50279"/>
    </source>
</evidence>
<dbReference type="SMART" id="SM00131">
    <property type="entry name" value="KU"/>
    <property type="match status" value="2"/>
</dbReference>
<keyword evidence="2" id="KW-0964">Secreted</keyword>
<dbReference type="CDD" id="cd22635">
    <property type="entry name" value="Kunitz_papilin"/>
    <property type="match status" value="1"/>
</dbReference>
<dbReference type="InterPro" id="IPR050098">
    <property type="entry name" value="TFPI/VKTCI-like"/>
</dbReference>
<dbReference type="InterPro" id="IPR020901">
    <property type="entry name" value="Prtase_inh_Kunz-CS"/>
</dbReference>
<comment type="caution">
    <text evidence="8">The sequence shown here is derived from an EMBL/GenBank/DDBJ whole genome shotgun (WGS) entry which is preliminary data.</text>
</comment>
<dbReference type="Pfam" id="PF00014">
    <property type="entry name" value="Kunitz_BPTI"/>
    <property type="match status" value="2"/>
</dbReference>
<sequence>MVGDHISTAQVEGLASYPLEQHIIHLGHLKHGEHEYAQRFMRTFFHILSKNVNTYPHPTLQQQCSNFQQRPGQRLEFEAAERPVYSVAVPSTAVEETEDQQNSGRGDSGVNFPIDRADNPCHLNSDRGTICGEYVQRWYYNEAVGTCLPFWYGGCDGNSNRFNSEKECLQICEKQNPEVILHAKEETALVDDACFMKQDVGPCSDYVLSWHYDIQQNECIHFWFGGCGGNKNRFNTQEECEALCVRDI</sequence>
<proteinExistence type="predicted"/>
<keyword evidence="3" id="KW-0646">Protease inhibitor</keyword>
<evidence type="ECO:0000256" key="2">
    <source>
        <dbReference type="ARBA" id="ARBA00022525"/>
    </source>
</evidence>
<dbReference type="CDD" id="cd22630">
    <property type="entry name" value="Kunitz_collagen_alpha6_VI"/>
    <property type="match status" value="1"/>
</dbReference>
<feature type="domain" description="BPTI/Kunitz inhibitor" evidence="7">
    <location>
        <begin position="194"/>
        <end position="244"/>
    </location>
</feature>
<dbReference type="PANTHER" id="PTHR10083:SF381">
    <property type="entry name" value="BPTI_KUNITZ INHIBITOR DOMAIN-CONTAINING PROTEIN"/>
    <property type="match status" value="1"/>
</dbReference>
<protein>
    <recommendedName>
        <fullName evidence="7">BPTI/Kunitz inhibitor domain-containing protein</fullName>
    </recommendedName>
</protein>
<dbReference type="Gene3D" id="4.10.410.10">
    <property type="entry name" value="Pancreatic trypsin inhibitor Kunitz domain"/>
    <property type="match status" value="2"/>
</dbReference>
<evidence type="ECO:0000256" key="3">
    <source>
        <dbReference type="ARBA" id="ARBA00022690"/>
    </source>
</evidence>
<dbReference type="EMBL" id="JAAMOB010000016">
    <property type="protein sequence ID" value="KAF4102968.1"/>
    <property type="molecule type" value="Genomic_DNA"/>
</dbReference>
<dbReference type="AlphaFoldDB" id="A0A7J6C6Q9"/>
<gene>
    <name evidence="8" type="ORF">G5714_015851</name>
</gene>
<evidence type="ECO:0000256" key="5">
    <source>
        <dbReference type="ARBA" id="ARBA00023157"/>
    </source>
</evidence>
<feature type="domain" description="BPTI/Kunitz inhibitor" evidence="7">
    <location>
        <begin position="121"/>
        <end position="172"/>
    </location>
</feature>
<keyword evidence="9" id="KW-1185">Reference proteome</keyword>
<dbReference type="SUPFAM" id="SSF57362">
    <property type="entry name" value="BPTI-like"/>
    <property type="match status" value="2"/>
</dbReference>
<name>A0A7J6C6Q9_9TELE</name>
<dbReference type="PANTHER" id="PTHR10083">
    <property type="entry name" value="KUNITZ-TYPE PROTEASE INHIBITOR-RELATED"/>
    <property type="match status" value="1"/>
</dbReference>
<dbReference type="InterPro" id="IPR036880">
    <property type="entry name" value="Kunitz_BPTI_sf"/>
</dbReference>
<evidence type="ECO:0000256" key="4">
    <source>
        <dbReference type="ARBA" id="ARBA00022900"/>
    </source>
</evidence>
<dbReference type="PROSITE" id="PS50279">
    <property type="entry name" value="BPTI_KUNITZ_2"/>
    <property type="match status" value="2"/>
</dbReference>
<evidence type="ECO:0000313" key="9">
    <source>
        <dbReference type="Proteomes" id="UP000579812"/>
    </source>
</evidence>
<evidence type="ECO:0000256" key="1">
    <source>
        <dbReference type="ARBA" id="ARBA00004613"/>
    </source>
</evidence>
<dbReference type="GO" id="GO:0005615">
    <property type="term" value="C:extracellular space"/>
    <property type="evidence" value="ECO:0007669"/>
    <property type="project" value="TreeGrafter"/>
</dbReference>
<dbReference type="InterPro" id="IPR002223">
    <property type="entry name" value="Kunitz_BPTI"/>
</dbReference>
<keyword evidence="4" id="KW-0722">Serine protease inhibitor</keyword>
<dbReference type="FunFam" id="4.10.410.10:FF:000020">
    <property type="entry name" value="Collagen, type VI, alpha 3"/>
    <property type="match status" value="2"/>
</dbReference>
<dbReference type="PRINTS" id="PR00759">
    <property type="entry name" value="BASICPTASE"/>
</dbReference>
<dbReference type="PROSITE" id="PS00280">
    <property type="entry name" value="BPTI_KUNITZ_1"/>
    <property type="match status" value="2"/>
</dbReference>
<evidence type="ECO:0000256" key="6">
    <source>
        <dbReference type="SAM" id="MobiDB-lite"/>
    </source>
</evidence>
<dbReference type="GO" id="GO:0004867">
    <property type="term" value="F:serine-type endopeptidase inhibitor activity"/>
    <property type="evidence" value="ECO:0007669"/>
    <property type="project" value="UniProtKB-KW"/>
</dbReference>
<comment type="subcellular location">
    <subcellularLocation>
        <location evidence="1">Secreted</location>
    </subcellularLocation>
</comment>
<accession>A0A7J6C6Q9</accession>
<keyword evidence="5" id="KW-1015">Disulfide bond</keyword>
<evidence type="ECO:0000313" key="8">
    <source>
        <dbReference type="EMBL" id="KAF4102968.1"/>
    </source>
</evidence>